<comment type="subcellular location">
    <subcellularLocation>
        <location evidence="1">Cell surface</location>
    </subcellularLocation>
</comment>
<dbReference type="GO" id="GO:0009986">
    <property type="term" value="C:cell surface"/>
    <property type="evidence" value="ECO:0007669"/>
    <property type="project" value="UniProtKB-SubCell"/>
</dbReference>
<dbReference type="RefSeq" id="WP_132947619.1">
    <property type="nucleotide sequence ID" value="NZ_SLUL01000003.1"/>
</dbReference>
<evidence type="ECO:0000313" key="5">
    <source>
        <dbReference type="Proteomes" id="UP000295658"/>
    </source>
</evidence>
<comment type="caution">
    <text evidence="4">The sequence shown here is derived from an EMBL/GenBank/DDBJ whole genome shotgun (WGS) entry which is preliminary data.</text>
</comment>
<dbReference type="AlphaFoldDB" id="A0A4R1QG36"/>
<keyword evidence="3" id="KW-1133">Transmembrane helix</keyword>
<proteinExistence type="predicted"/>
<feature type="transmembrane region" description="Helical" evidence="3">
    <location>
        <begin position="12"/>
        <end position="33"/>
    </location>
</feature>
<dbReference type="NCBIfam" id="TIGR02532">
    <property type="entry name" value="IV_pilin_GFxxxE"/>
    <property type="match status" value="1"/>
</dbReference>
<name>A0A4R1QG36_9BACL</name>
<reference evidence="4 5" key="1">
    <citation type="submission" date="2019-03" db="EMBL/GenBank/DDBJ databases">
        <title>Genomic Encyclopedia of Type Strains, Phase IV (KMG-IV): sequencing the most valuable type-strain genomes for metagenomic binning, comparative biology and taxonomic classification.</title>
        <authorList>
            <person name="Goeker M."/>
        </authorList>
    </citation>
    <scope>NUCLEOTIDE SEQUENCE [LARGE SCALE GENOMIC DNA]</scope>
    <source>
        <strain evidence="4 5">DSM 24979</strain>
    </source>
</reference>
<accession>A0A4R1QG36</accession>
<sequence>MKRFVNEEGLTLIELLTALTIASLIFASAYGVFLSGIKAYKRIGIENQLRSEADYVIATIMNELYRFAPDGIDTASSTNERITFIKNKQKVIDPDIGLVEEKKVNEQTLTIELQNETILMNGESLNSDNLKIVPEKSSLSYDCVRKEGTVCRSGIVTIVLSVQDRDHDSEDDLLYIEPFSLKTEFGF</sequence>
<keyword evidence="3" id="KW-0472">Membrane</keyword>
<evidence type="ECO:0000313" key="4">
    <source>
        <dbReference type="EMBL" id="TCL51921.1"/>
    </source>
</evidence>
<dbReference type="Proteomes" id="UP000295658">
    <property type="component" value="Unassembled WGS sequence"/>
</dbReference>
<dbReference type="OrthoDB" id="2594125at2"/>
<keyword evidence="3" id="KW-0812">Transmembrane</keyword>
<evidence type="ECO:0000256" key="3">
    <source>
        <dbReference type="SAM" id="Phobius"/>
    </source>
</evidence>
<organism evidence="4 5">
    <name type="scientific">Thermolongibacillus altinsuensis</name>
    <dbReference type="NCBI Taxonomy" id="575256"/>
    <lineage>
        <taxon>Bacteria</taxon>
        <taxon>Bacillati</taxon>
        <taxon>Bacillota</taxon>
        <taxon>Bacilli</taxon>
        <taxon>Bacillales</taxon>
        <taxon>Anoxybacillaceae</taxon>
        <taxon>Thermolongibacillus</taxon>
    </lineage>
</organism>
<evidence type="ECO:0000256" key="1">
    <source>
        <dbReference type="ARBA" id="ARBA00004241"/>
    </source>
</evidence>
<dbReference type="GO" id="GO:0030420">
    <property type="term" value="P:establishment of competence for transformation"/>
    <property type="evidence" value="ECO:0007669"/>
    <property type="project" value="UniProtKB-KW"/>
</dbReference>
<dbReference type="EMBL" id="SLUL01000003">
    <property type="protein sequence ID" value="TCL51921.1"/>
    <property type="molecule type" value="Genomic_DNA"/>
</dbReference>
<dbReference type="InterPro" id="IPR012902">
    <property type="entry name" value="N_methyl_site"/>
</dbReference>
<dbReference type="PROSITE" id="PS00409">
    <property type="entry name" value="PROKAR_NTER_METHYL"/>
    <property type="match status" value="1"/>
</dbReference>
<keyword evidence="5" id="KW-1185">Reference proteome</keyword>
<gene>
    <name evidence="4" type="ORF">EDD69_103166</name>
</gene>
<evidence type="ECO:0000256" key="2">
    <source>
        <dbReference type="ARBA" id="ARBA00023287"/>
    </source>
</evidence>
<keyword evidence="2" id="KW-0178">Competence</keyword>
<protein>
    <submittedName>
        <fullName evidence="4">Prepilin-type N-terminal cleavage/methylation domain-containing protein</fullName>
    </submittedName>
</protein>